<proteinExistence type="predicted"/>
<sequence>MAKQIKDLRCWIEIAPALFISLNKTCNSPGLETIPEEQIEDGDDDSEF</sequence>
<dbReference type="Gramene" id="Manes.09G113300.1.v8.1">
    <property type="protein sequence ID" value="Manes.09G113300.1.v8.1.CDS.1"/>
    <property type="gene ID" value="Manes.09G113300.v8.1"/>
</dbReference>
<evidence type="ECO:0000313" key="1">
    <source>
        <dbReference type="EMBL" id="OAY41583.1"/>
    </source>
</evidence>
<dbReference type="AlphaFoldDB" id="A0A2C9VC42"/>
<dbReference type="PANTHER" id="PTHR36063">
    <property type="entry name" value="ARABIDOPSIS THALIANA GENOMIC DNA, CHROMOSOME 5, P1 CLONE:MOK16"/>
    <property type="match status" value="1"/>
</dbReference>
<name>A0A2C9VC42_MANES</name>
<dbReference type="EMBL" id="CM004395">
    <property type="protein sequence ID" value="OAY41583.1"/>
    <property type="molecule type" value="Genomic_DNA"/>
</dbReference>
<comment type="caution">
    <text evidence="1">The sequence shown here is derived from an EMBL/GenBank/DDBJ whole genome shotgun (WGS) entry which is preliminary data.</text>
</comment>
<organism evidence="1 2">
    <name type="scientific">Manihot esculenta</name>
    <name type="common">Cassava</name>
    <name type="synonym">Jatropha manihot</name>
    <dbReference type="NCBI Taxonomy" id="3983"/>
    <lineage>
        <taxon>Eukaryota</taxon>
        <taxon>Viridiplantae</taxon>
        <taxon>Streptophyta</taxon>
        <taxon>Embryophyta</taxon>
        <taxon>Tracheophyta</taxon>
        <taxon>Spermatophyta</taxon>
        <taxon>Magnoliopsida</taxon>
        <taxon>eudicotyledons</taxon>
        <taxon>Gunneridae</taxon>
        <taxon>Pentapetalae</taxon>
        <taxon>rosids</taxon>
        <taxon>fabids</taxon>
        <taxon>Malpighiales</taxon>
        <taxon>Euphorbiaceae</taxon>
        <taxon>Crotonoideae</taxon>
        <taxon>Manihoteae</taxon>
        <taxon>Manihot</taxon>
    </lineage>
</organism>
<dbReference type="Proteomes" id="UP000091857">
    <property type="component" value="Chromosome 9"/>
</dbReference>
<accession>A0A2C9VC42</accession>
<keyword evidence="2" id="KW-1185">Reference proteome</keyword>
<evidence type="ECO:0000313" key="2">
    <source>
        <dbReference type="Proteomes" id="UP000091857"/>
    </source>
</evidence>
<protein>
    <submittedName>
        <fullName evidence="1">Uncharacterized protein</fullName>
    </submittedName>
</protein>
<reference evidence="2" key="1">
    <citation type="journal article" date="2016" name="Nat. Biotechnol.">
        <title>Sequencing wild and cultivated cassava and related species reveals extensive interspecific hybridization and genetic diversity.</title>
        <authorList>
            <person name="Bredeson J.V."/>
            <person name="Lyons J.B."/>
            <person name="Prochnik S.E."/>
            <person name="Wu G.A."/>
            <person name="Ha C.M."/>
            <person name="Edsinger-Gonzales E."/>
            <person name="Grimwood J."/>
            <person name="Schmutz J."/>
            <person name="Rabbi I.Y."/>
            <person name="Egesi C."/>
            <person name="Nauluvula P."/>
            <person name="Lebot V."/>
            <person name="Ndunguru J."/>
            <person name="Mkamilo G."/>
            <person name="Bart R.S."/>
            <person name="Setter T.L."/>
            <person name="Gleadow R.M."/>
            <person name="Kulakow P."/>
            <person name="Ferguson M.E."/>
            <person name="Rounsley S."/>
            <person name="Rokhsar D.S."/>
        </authorList>
    </citation>
    <scope>NUCLEOTIDE SEQUENCE [LARGE SCALE GENOMIC DNA]</scope>
    <source>
        <strain evidence="2">cv. AM560-2</strain>
    </source>
</reference>
<gene>
    <name evidence="1" type="ORF">MANES_09G113300v8</name>
</gene>
<dbReference type="PANTHER" id="PTHR36063:SF1">
    <property type="entry name" value="ARABIDOPSIS THALIANA GENOMIC DNA, CHROMOSOME 5, P1 CLONE:MOK16"/>
    <property type="match status" value="1"/>
</dbReference>